<dbReference type="InterPro" id="IPR001926">
    <property type="entry name" value="TrpB-like_PALP"/>
</dbReference>
<accession>A0A1G9VBW2</accession>
<evidence type="ECO:0000256" key="8">
    <source>
        <dbReference type="ARBA" id="ARBA00022898"/>
    </source>
</evidence>
<dbReference type="GO" id="GO:0006535">
    <property type="term" value="P:cysteine biosynthetic process from serine"/>
    <property type="evidence" value="ECO:0007669"/>
    <property type="project" value="InterPro"/>
</dbReference>
<dbReference type="InterPro" id="IPR050214">
    <property type="entry name" value="Cys_Synth/Cystath_Beta-Synth"/>
</dbReference>
<proteinExistence type="inferred from homology"/>
<dbReference type="CDD" id="cd01561">
    <property type="entry name" value="CBS_like"/>
    <property type="match status" value="1"/>
</dbReference>
<dbReference type="InterPro" id="IPR023927">
    <property type="entry name" value="SbnA"/>
</dbReference>
<keyword evidence="8" id="KW-0663">Pyridoxal phosphate</keyword>
<organism evidence="10 11">
    <name type="scientific">Kriegella aquimaris</name>
    <dbReference type="NCBI Taxonomy" id="192904"/>
    <lineage>
        <taxon>Bacteria</taxon>
        <taxon>Pseudomonadati</taxon>
        <taxon>Bacteroidota</taxon>
        <taxon>Flavobacteriia</taxon>
        <taxon>Flavobacteriales</taxon>
        <taxon>Flavobacteriaceae</taxon>
        <taxon>Kriegella</taxon>
    </lineage>
</organism>
<evidence type="ECO:0000256" key="5">
    <source>
        <dbReference type="ARBA" id="ARBA00012331"/>
    </source>
</evidence>
<protein>
    <recommendedName>
        <fullName evidence="6">N-(2-amino-2-carboxyethyl)-L-glutamate synthase</fullName>
        <ecNumber evidence="5">2.5.1.140</ecNumber>
    </recommendedName>
</protein>
<evidence type="ECO:0000256" key="7">
    <source>
        <dbReference type="ARBA" id="ARBA00022679"/>
    </source>
</evidence>
<dbReference type="Gene3D" id="3.40.50.1100">
    <property type="match status" value="2"/>
</dbReference>
<dbReference type="RefSeq" id="WP_089893840.1">
    <property type="nucleotide sequence ID" value="NZ_FNGV01000013.1"/>
</dbReference>
<dbReference type="EC" id="2.5.1.140" evidence="5"/>
<evidence type="ECO:0000313" key="10">
    <source>
        <dbReference type="EMBL" id="SDM69560.1"/>
    </source>
</evidence>
<dbReference type="InterPro" id="IPR036052">
    <property type="entry name" value="TrpB-like_PALP_sf"/>
</dbReference>
<evidence type="ECO:0000256" key="6">
    <source>
        <dbReference type="ARBA" id="ARBA00016985"/>
    </source>
</evidence>
<dbReference type="InterPro" id="IPR001216">
    <property type="entry name" value="P-phosphate_BS"/>
</dbReference>
<evidence type="ECO:0000256" key="2">
    <source>
        <dbReference type="ARBA" id="ARBA00004924"/>
    </source>
</evidence>
<dbReference type="PANTHER" id="PTHR10314">
    <property type="entry name" value="CYSTATHIONINE BETA-SYNTHASE"/>
    <property type="match status" value="1"/>
</dbReference>
<dbReference type="GO" id="GO:0016765">
    <property type="term" value="F:transferase activity, transferring alkyl or aryl (other than methyl) groups"/>
    <property type="evidence" value="ECO:0007669"/>
    <property type="project" value="UniProtKB-ARBA"/>
</dbReference>
<dbReference type="Proteomes" id="UP000199440">
    <property type="component" value="Unassembled WGS sequence"/>
</dbReference>
<comment type="cofactor">
    <cofactor evidence="1">
        <name>pyridoxal 5'-phosphate</name>
        <dbReference type="ChEBI" id="CHEBI:597326"/>
    </cofactor>
</comment>
<name>A0A1G9VBW2_9FLAO</name>
<dbReference type="NCBIfam" id="TIGR03945">
    <property type="entry name" value="PLP_SbnA_fam"/>
    <property type="match status" value="1"/>
</dbReference>
<comment type="similarity">
    <text evidence="3">Belongs to the cysteine synthase/cystathionine beta-synthase family. SbnA subfamily.</text>
</comment>
<dbReference type="AlphaFoldDB" id="A0A1G9VBW2"/>
<dbReference type="OrthoDB" id="9808024at2"/>
<keyword evidence="11" id="KW-1185">Reference proteome</keyword>
<reference evidence="10 11" key="1">
    <citation type="submission" date="2016-10" db="EMBL/GenBank/DDBJ databases">
        <authorList>
            <person name="de Groot N.N."/>
        </authorList>
    </citation>
    <scope>NUCLEOTIDE SEQUENCE [LARGE SCALE GENOMIC DNA]</scope>
    <source>
        <strain evidence="10 11">DSM 19886</strain>
    </source>
</reference>
<dbReference type="STRING" id="192904.SAMN04488514_11321"/>
<dbReference type="Pfam" id="PF00291">
    <property type="entry name" value="PALP"/>
    <property type="match status" value="1"/>
</dbReference>
<sequence length="340" mass="37438">MRNIATNILDAIGHTPLVRLNNIFDDQQRVFAKLEGSNPAGSMKDRTSYLIISELLRNEIIGRGGTIIESSSGNMAVGLAQACLFYGLKLMVVVDPNLNPQTHKLLTTYGAEIIMVKEPHPEGGLLAARLEKVKELLVTIPNSIWSNQYGNPNNPKAHHATMNEIMRALHNDLDYLFIATSTCGTLMGCANYIEKNELKTKLIAVDAVGSILFGDKEGKRKIPGHGAGMPSKFLDVSKLYDVVHVSDAECIKGCRKLLKEEAILCGGSSGGIVSAYLKYAERLPKNSTSVLLLPDRGERYLDTVYNDDWVRENIDGENTPDTFSDPLRRTKFKTFVNASI</sequence>
<feature type="domain" description="Tryptophan synthase beta chain-like PALP" evidence="9">
    <location>
        <begin position="8"/>
        <end position="295"/>
    </location>
</feature>
<evidence type="ECO:0000313" key="11">
    <source>
        <dbReference type="Proteomes" id="UP000199440"/>
    </source>
</evidence>
<dbReference type="EMBL" id="FNGV01000013">
    <property type="protein sequence ID" value="SDM69560.1"/>
    <property type="molecule type" value="Genomic_DNA"/>
</dbReference>
<gene>
    <name evidence="10" type="ORF">SAMN04488514_11321</name>
</gene>
<dbReference type="SUPFAM" id="SSF53686">
    <property type="entry name" value="Tryptophan synthase beta subunit-like PLP-dependent enzymes"/>
    <property type="match status" value="1"/>
</dbReference>
<dbReference type="PROSITE" id="PS00901">
    <property type="entry name" value="CYS_SYNTHASE"/>
    <property type="match status" value="1"/>
</dbReference>
<comment type="pathway">
    <text evidence="2">Siderophore biosynthesis.</text>
</comment>
<evidence type="ECO:0000256" key="1">
    <source>
        <dbReference type="ARBA" id="ARBA00001933"/>
    </source>
</evidence>
<keyword evidence="7" id="KW-0808">Transferase</keyword>
<evidence type="ECO:0000256" key="4">
    <source>
        <dbReference type="ARBA" id="ARBA00011738"/>
    </source>
</evidence>
<evidence type="ECO:0000259" key="9">
    <source>
        <dbReference type="Pfam" id="PF00291"/>
    </source>
</evidence>
<evidence type="ECO:0000256" key="3">
    <source>
        <dbReference type="ARBA" id="ARBA00008519"/>
    </source>
</evidence>
<comment type="subunit">
    <text evidence="4">Homodimer.</text>
</comment>